<protein>
    <submittedName>
        <fullName evidence="2">Uncharacterized protein</fullName>
    </submittedName>
</protein>
<keyword evidence="1" id="KW-1133">Transmembrane helix</keyword>
<dbReference type="AlphaFoldDB" id="A0A9W4TS82"/>
<proteinExistence type="predicted"/>
<keyword evidence="1" id="KW-0812">Transmembrane</keyword>
<evidence type="ECO:0000313" key="2">
    <source>
        <dbReference type="EMBL" id="CAI5756125.1"/>
    </source>
</evidence>
<dbReference type="EMBL" id="CANTUO010000001">
    <property type="protein sequence ID" value="CAI5756125.1"/>
    <property type="molecule type" value="Genomic_DNA"/>
</dbReference>
<comment type="caution">
    <text evidence="2">The sequence shown here is derived from an EMBL/GenBank/DDBJ whole genome shotgun (WGS) entry which is preliminary data.</text>
</comment>
<evidence type="ECO:0000256" key="1">
    <source>
        <dbReference type="SAM" id="Phobius"/>
    </source>
</evidence>
<organism evidence="2 3">
    <name type="scientific">Candida verbasci</name>
    <dbReference type="NCBI Taxonomy" id="1227364"/>
    <lineage>
        <taxon>Eukaryota</taxon>
        <taxon>Fungi</taxon>
        <taxon>Dikarya</taxon>
        <taxon>Ascomycota</taxon>
        <taxon>Saccharomycotina</taxon>
        <taxon>Pichiomycetes</taxon>
        <taxon>Debaryomycetaceae</taxon>
        <taxon>Candida/Lodderomyces clade</taxon>
        <taxon>Candida</taxon>
    </lineage>
</organism>
<gene>
    <name evidence="2" type="ORF">CANVERA_P0643</name>
</gene>
<sequence length="75" mass="8778">MEIRSRTENHLQNALYHRSDIRDTDPQHNQGDVELLAQIGYKQQLNRHYSTTRVFGIAFLIMCLLQCISSMVQMV</sequence>
<keyword evidence="1" id="KW-0472">Membrane</keyword>
<name>A0A9W4TS82_9ASCO</name>
<evidence type="ECO:0000313" key="3">
    <source>
        <dbReference type="Proteomes" id="UP001152885"/>
    </source>
</evidence>
<feature type="transmembrane region" description="Helical" evidence="1">
    <location>
        <begin position="54"/>
        <end position="72"/>
    </location>
</feature>
<dbReference type="OrthoDB" id="4095332at2759"/>
<keyword evidence="3" id="KW-1185">Reference proteome</keyword>
<dbReference type="Proteomes" id="UP001152885">
    <property type="component" value="Unassembled WGS sequence"/>
</dbReference>
<reference evidence="2" key="1">
    <citation type="submission" date="2022-12" db="EMBL/GenBank/DDBJ databases">
        <authorList>
            <person name="Brejova B."/>
        </authorList>
    </citation>
    <scope>NUCLEOTIDE SEQUENCE</scope>
</reference>
<accession>A0A9W4TS82</accession>